<dbReference type="EMBL" id="JACHOU010000022">
    <property type="protein sequence ID" value="MBB6357298.1"/>
    <property type="molecule type" value="Genomic_DNA"/>
</dbReference>
<feature type="transmembrane region" description="Helical" evidence="1">
    <location>
        <begin position="6"/>
        <end position="24"/>
    </location>
</feature>
<evidence type="ECO:0000256" key="1">
    <source>
        <dbReference type="SAM" id="Phobius"/>
    </source>
</evidence>
<accession>A0A7X0KNL6</accession>
<keyword evidence="1" id="KW-0472">Membrane</keyword>
<feature type="transmembrane region" description="Helical" evidence="1">
    <location>
        <begin position="57"/>
        <end position="76"/>
    </location>
</feature>
<evidence type="ECO:0000313" key="3">
    <source>
        <dbReference type="Proteomes" id="UP000536262"/>
    </source>
</evidence>
<dbReference type="Proteomes" id="UP000536262">
    <property type="component" value="Unassembled WGS sequence"/>
</dbReference>
<name>A0A7X0KNL6_9HYPH</name>
<keyword evidence="3" id="KW-1185">Reference proteome</keyword>
<sequence>MTGIMWLGALLVVSGVMMLALTAINRGRLSESHTDPIAGRTLEPSHRGLRFLEWRQYWLGILLVLLGAFTLFAWALA</sequence>
<dbReference type="RefSeq" id="WP_184702030.1">
    <property type="nucleotide sequence ID" value="NZ_BAABEG010000004.1"/>
</dbReference>
<comment type="caution">
    <text evidence="2">The sequence shown here is derived from an EMBL/GenBank/DDBJ whole genome shotgun (WGS) entry which is preliminary data.</text>
</comment>
<evidence type="ECO:0000313" key="2">
    <source>
        <dbReference type="EMBL" id="MBB6357298.1"/>
    </source>
</evidence>
<keyword evidence="1" id="KW-1133">Transmembrane helix</keyword>
<proteinExistence type="predicted"/>
<reference evidence="2 3" key="1">
    <citation type="submission" date="2020-08" db="EMBL/GenBank/DDBJ databases">
        <title>Genomic Encyclopedia of Type Strains, Phase IV (KMG-IV): sequencing the most valuable type-strain genomes for metagenomic binning, comparative biology and taxonomic classification.</title>
        <authorList>
            <person name="Goeker M."/>
        </authorList>
    </citation>
    <scope>NUCLEOTIDE SEQUENCE [LARGE SCALE GENOMIC DNA]</scope>
    <source>
        <strain evidence="2 3">DSM 7051</strain>
    </source>
</reference>
<protein>
    <submittedName>
        <fullName evidence="2">Drug/metabolite transporter (DMT)-like permease</fullName>
    </submittedName>
</protein>
<keyword evidence="1" id="KW-0812">Transmembrane</keyword>
<gene>
    <name evidence="2" type="ORF">GGR00_005119</name>
</gene>
<organism evidence="2 3">
    <name type="scientific">Aminobacter aganoensis</name>
    <dbReference type="NCBI Taxonomy" id="83264"/>
    <lineage>
        <taxon>Bacteria</taxon>
        <taxon>Pseudomonadati</taxon>
        <taxon>Pseudomonadota</taxon>
        <taxon>Alphaproteobacteria</taxon>
        <taxon>Hyphomicrobiales</taxon>
        <taxon>Phyllobacteriaceae</taxon>
        <taxon>Aminobacter</taxon>
    </lineage>
</organism>
<dbReference type="AlphaFoldDB" id="A0A7X0KNL6"/>